<evidence type="ECO:0000256" key="1">
    <source>
        <dbReference type="SAM" id="MobiDB-lite"/>
    </source>
</evidence>
<keyword evidence="3" id="KW-1185">Reference proteome</keyword>
<dbReference type="Proteomes" id="UP000325577">
    <property type="component" value="Linkage Group LG4"/>
</dbReference>
<reference evidence="2 3" key="1">
    <citation type="submission" date="2019-09" db="EMBL/GenBank/DDBJ databases">
        <title>A chromosome-level genome assembly of the Chinese tupelo Nyssa sinensis.</title>
        <authorList>
            <person name="Yang X."/>
            <person name="Kang M."/>
            <person name="Yang Y."/>
            <person name="Xiong H."/>
            <person name="Wang M."/>
            <person name="Zhang Z."/>
            <person name="Wang Z."/>
            <person name="Wu H."/>
            <person name="Ma T."/>
            <person name="Liu J."/>
            <person name="Xi Z."/>
        </authorList>
    </citation>
    <scope>NUCLEOTIDE SEQUENCE [LARGE SCALE GENOMIC DNA]</scope>
    <source>
        <strain evidence="2">J267</strain>
        <tissue evidence="2">Leaf</tissue>
    </source>
</reference>
<proteinExistence type="predicted"/>
<accession>A0A5J4ZYM2</accession>
<dbReference type="EMBL" id="CM018047">
    <property type="protein sequence ID" value="KAA8522936.1"/>
    <property type="molecule type" value="Genomic_DNA"/>
</dbReference>
<feature type="region of interest" description="Disordered" evidence="1">
    <location>
        <begin position="1"/>
        <end position="21"/>
    </location>
</feature>
<protein>
    <submittedName>
        <fullName evidence="2">Uncharacterized protein</fullName>
    </submittedName>
</protein>
<sequence>MAASTRRSSGPVLRSQSPSGRFYSSFSTPSAVVFGFCFVELELFVSIYNILSQIGLSYACQHERNDPVFDEFCTVLGWPSDLSQPLICRVASKSGGEKSEQESFAVAGGGSQEDVYVFADYASWDWPSNVCVCTVHRNRLRCAITWVSFFGGIFLPCQFGS</sequence>
<evidence type="ECO:0000313" key="3">
    <source>
        <dbReference type="Proteomes" id="UP000325577"/>
    </source>
</evidence>
<gene>
    <name evidence="2" type="ORF">F0562_009359</name>
</gene>
<organism evidence="2 3">
    <name type="scientific">Nyssa sinensis</name>
    <dbReference type="NCBI Taxonomy" id="561372"/>
    <lineage>
        <taxon>Eukaryota</taxon>
        <taxon>Viridiplantae</taxon>
        <taxon>Streptophyta</taxon>
        <taxon>Embryophyta</taxon>
        <taxon>Tracheophyta</taxon>
        <taxon>Spermatophyta</taxon>
        <taxon>Magnoliopsida</taxon>
        <taxon>eudicotyledons</taxon>
        <taxon>Gunneridae</taxon>
        <taxon>Pentapetalae</taxon>
        <taxon>asterids</taxon>
        <taxon>Cornales</taxon>
        <taxon>Nyssaceae</taxon>
        <taxon>Nyssa</taxon>
    </lineage>
</organism>
<dbReference type="AlphaFoldDB" id="A0A5J4ZYM2"/>
<evidence type="ECO:0000313" key="2">
    <source>
        <dbReference type="EMBL" id="KAA8522936.1"/>
    </source>
</evidence>
<name>A0A5J4ZYM2_9ASTE</name>